<evidence type="ECO:0000259" key="2">
    <source>
        <dbReference type="Pfam" id="PF13400"/>
    </source>
</evidence>
<dbReference type="Pfam" id="PF13400">
    <property type="entry name" value="Tad"/>
    <property type="match status" value="1"/>
</dbReference>
<evidence type="ECO:0000313" key="4">
    <source>
        <dbReference type="EMBL" id="GGO36770.1"/>
    </source>
</evidence>
<evidence type="ECO:0000313" key="5">
    <source>
        <dbReference type="Proteomes" id="UP000598196"/>
    </source>
</evidence>
<proteinExistence type="predicted"/>
<dbReference type="Pfam" id="PF25269">
    <property type="entry name" value="DUF7867"/>
    <property type="match status" value="1"/>
</dbReference>
<comment type="caution">
    <text evidence="4">The sequence shown here is derived from an EMBL/GenBank/DDBJ whole genome shotgun (WGS) entry which is preliminary data.</text>
</comment>
<name>A0A917YMT5_9RHOB</name>
<sequence length="439" mass="47665">MTRLTETLVRARTFQRTEHGGATVWSLFLSASMAMIGGYAVDVSNLMTSRTDLQIAADAAAHAALLSRETKSADEARTIGIEMAAVNLPVESYGETVRPEDIVFGTWDRDTLQFTADENSKTAVQVTAWRHSQLDNPVPVYLLQLAGLDQWDLQVVSVFETYQPTCLREGFVAEEVVDVQSNNSYSNGFCIHSNAHVSLNSNNYFEPGTVVSMPDLDDIDLPNSGYETNDGLQDALREGSWNIRIISRIQDIVDGLLAFDPEYLPDYITYPTAVTLPSNTVKQTDLVAGRLYRYTCNGGKRMTIDNNVVMSKVVLVTNCEIKFNQGVALEDAVVVTTNTGAKSMNSPGGLRLGKDDGCAPGNSAQLVTMGSVDIAADLYLFGAQILAKDNIQFAANANGVEGAALVAGGEISGTSNMNMRYCGSGMEDNFEADYFRMVN</sequence>
<accession>A0A917YMT5</accession>
<dbReference type="InterPro" id="IPR028087">
    <property type="entry name" value="Tad_N"/>
</dbReference>
<reference evidence="4 5" key="1">
    <citation type="journal article" date="2014" name="Int. J. Syst. Evol. Microbiol.">
        <title>Complete genome sequence of Corynebacterium casei LMG S-19264T (=DSM 44701T), isolated from a smear-ripened cheese.</title>
        <authorList>
            <consortium name="US DOE Joint Genome Institute (JGI-PGF)"/>
            <person name="Walter F."/>
            <person name="Albersmeier A."/>
            <person name="Kalinowski J."/>
            <person name="Ruckert C."/>
        </authorList>
    </citation>
    <scope>NUCLEOTIDE SEQUENCE [LARGE SCALE GENOMIC DNA]</scope>
    <source>
        <strain evidence="4 5">CGMCC 1.7029</strain>
    </source>
</reference>
<organism evidence="4 5">
    <name type="scientific">Gemmobacter aquaticus</name>
    <dbReference type="NCBI Taxonomy" id="490185"/>
    <lineage>
        <taxon>Bacteria</taxon>
        <taxon>Pseudomonadati</taxon>
        <taxon>Pseudomonadota</taxon>
        <taxon>Alphaproteobacteria</taxon>
        <taxon>Rhodobacterales</taxon>
        <taxon>Paracoccaceae</taxon>
        <taxon>Gemmobacter</taxon>
    </lineage>
</organism>
<evidence type="ECO:0000259" key="3">
    <source>
        <dbReference type="Pfam" id="PF25269"/>
    </source>
</evidence>
<dbReference type="Proteomes" id="UP000598196">
    <property type="component" value="Unassembled WGS sequence"/>
</dbReference>
<dbReference type="OrthoDB" id="7863619at2"/>
<evidence type="ECO:0008006" key="6">
    <source>
        <dbReference type="Google" id="ProtNLM"/>
    </source>
</evidence>
<dbReference type="RefSeq" id="WP_146287820.1">
    <property type="nucleotide sequence ID" value="NZ_BMLP01000007.1"/>
</dbReference>
<keyword evidence="5" id="KW-1185">Reference proteome</keyword>
<keyword evidence="1" id="KW-0812">Transmembrane</keyword>
<protein>
    <recommendedName>
        <fullName evidence="6">Flp pilus-assembly TadG-like N-terminal domain-containing protein</fullName>
    </recommendedName>
</protein>
<dbReference type="EMBL" id="BMLP01000007">
    <property type="protein sequence ID" value="GGO36770.1"/>
    <property type="molecule type" value="Genomic_DNA"/>
</dbReference>
<feature type="domain" description="Putative Flp pilus-assembly TadG-like N-terminal" evidence="2">
    <location>
        <begin position="20"/>
        <end position="64"/>
    </location>
</feature>
<dbReference type="AlphaFoldDB" id="A0A917YMT5"/>
<feature type="transmembrane region" description="Helical" evidence="1">
    <location>
        <begin position="21"/>
        <end position="41"/>
    </location>
</feature>
<feature type="domain" description="DUF7867" evidence="3">
    <location>
        <begin position="170"/>
        <end position="423"/>
    </location>
</feature>
<gene>
    <name evidence="4" type="ORF">GCM10010991_31300</name>
</gene>
<keyword evidence="1" id="KW-1133">Transmembrane helix</keyword>
<dbReference type="InterPro" id="IPR057189">
    <property type="entry name" value="DUF7867"/>
</dbReference>
<keyword evidence="1" id="KW-0472">Membrane</keyword>
<evidence type="ECO:0000256" key="1">
    <source>
        <dbReference type="SAM" id="Phobius"/>
    </source>
</evidence>